<name>A0AA42B675_9GAMM</name>
<keyword evidence="3" id="KW-1185">Reference proteome</keyword>
<evidence type="ECO:0000256" key="1">
    <source>
        <dbReference type="SAM" id="SignalP"/>
    </source>
</evidence>
<evidence type="ECO:0000313" key="3">
    <source>
        <dbReference type="Proteomes" id="UP001165393"/>
    </source>
</evidence>
<dbReference type="InterPro" id="IPR006597">
    <property type="entry name" value="Sel1-like"/>
</dbReference>
<keyword evidence="1" id="KW-0732">Signal</keyword>
<proteinExistence type="predicted"/>
<dbReference type="SUPFAM" id="SSF81901">
    <property type="entry name" value="HCP-like"/>
    <property type="match status" value="1"/>
</dbReference>
<reference evidence="2 3" key="1">
    <citation type="journal article" date="2013" name="Antonie Van Leeuwenhoek">
        <title>Echinimonas agarilytica gen. nov., sp. nov., a new gammaproteobacterium isolated from the sea urchin Strongylocentrotus intermedius.</title>
        <authorList>
            <person name="Nedashkovskaya O.I."/>
            <person name="Stenkova A.M."/>
            <person name="Zhukova N.V."/>
            <person name="Van Trappen S."/>
            <person name="Lee J.S."/>
            <person name="Kim S.B."/>
        </authorList>
    </citation>
    <scope>NUCLEOTIDE SEQUENCE [LARGE SCALE GENOMIC DNA]</scope>
    <source>
        <strain evidence="2 3">KMM 6351</strain>
    </source>
</reference>
<feature type="signal peptide" evidence="1">
    <location>
        <begin position="1"/>
        <end position="34"/>
    </location>
</feature>
<dbReference type="InterPro" id="IPR052945">
    <property type="entry name" value="Mitotic_Regulator"/>
</dbReference>
<dbReference type="Proteomes" id="UP001165393">
    <property type="component" value="Unassembled WGS sequence"/>
</dbReference>
<dbReference type="PANTHER" id="PTHR43628">
    <property type="entry name" value="ACTIVATOR OF C KINASE PROTEIN 1-RELATED"/>
    <property type="match status" value="1"/>
</dbReference>
<dbReference type="Gene3D" id="1.25.40.10">
    <property type="entry name" value="Tetratricopeptide repeat domain"/>
    <property type="match status" value="1"/>
</dbReference>
<dbReference type="EMBL" id="JAMQGP010000001">
    <property type="protein sequence ID" value="MCM2678472.1"/>
    <property type="molecule type" value="Genomic_DNA"/>
</dbReference>
<dbReference type="PANTHER" id="PTHR43628:SF1">
    <property type="entry name" value="CHITIN SYNTHASE REGULATORY FACTOR 2-RELATED"/>
    <property type="match status" value="1"/>
</dbReference>
<feature type="chain" id="PRO_5041229934" evidence="1">
    <location>
        <begin position="35"/>
        <end position="220"/>
    </location>
</feature>
<sequence length="220" mass="25051">MSDLQPSFCAMKNINYTLKLLLFSAVLLSAAASAETLTAVQIYSQDELLNLIGKNKHLQRVKADDCQLVEDIKARSEKMKVPAYQFLYGDMLLYGVCVDKNVNLGMDFIHQSANQGLPDALEQLGRYYNEGRFVRKDKNRATEYFYAASSVGHLRAQMQLIELYNAGYGAPHDYYYAYHWLHNAIIEQGKDQQKAEQLLAQLSKKMPETVVTQAKQPLER</sequence>
<dbReference type="Pfam" id="PF08238">
    <property type="entry name" value="Sel1"/>
    <property type="match status" value="3"/>
</dbReference>
<comment type="caution">
    <text evidence="2">The sequence shown here is derived from an EMBL/GenBank/DDBJ whole genome shotgun (WGS) entry which is preliminary data.</text>
</comment>
<dbReference type="InterPro" id="IPR011990">
    <property type="entry name" value="TPR-like_helical_dom_sf"/>
</dbReference>
<organism evidence="2 3">
    <name type="scientific">Echinimonas agarilytica</name>
    <dbReference type="NCBI Taxonomy" id="1215918"/>
    <lineage>
        <taxon>Bacteria</taxon>
        <taxon>Pseudomonadati</taxon>
        <taxon>Pseudomonadota</taxon>
        <taxon>Gammaproteobacteria</taxon>
        <taxon>Alteromonadales</taxon>
        <taxon>Echinimonadaceae</taxon>
        <taxon>Echinimonas</taxon>
    </lineage>
</organism>
<dbReference type="RefSeq" id="WP_251259836.1">
    <property type="nucleotide sequence ID" value="NZ_JAMQGP010000001.1"/>
</dbReference>
<dbReference type="AlphaFoldDB" id="A0AA42B675"/>
<gene>
    <name evidence="2" type="ORF">NAF29_02155</name>
</gene>
<dbReference type="SMART" id="SM00671">
    <property type="entry name" value="SEL1"/>
    <property type="match status" value="2"/>
</dbReference>
<accession>A0AA42B675</accession>
<protein>
    <submittedName>
        <fullName evidence="2">Sel1 repeat family protein</fullName>
    </submittedName>
</protein>
<evidence type="ECO:0000313" key="2">
    <source>
        <dbReference type="EMBL" id="MCM2678472.1"/>
    </source>
</evidence>